<feature type="region of interest" description="Disordered" evidence="1">
    <location>
        <begin position="203"/>
        <end position="249"/>
    </location>
</feature>
<protein>
    <submittedName>
        <fullName evidence="2">Uncharacterized protein</fullName>
    </submittedName>
</protein>
<dbReference type="EMBL" id="JAGRRH010000017">
    <property type="protein sequence ID" value="KAG7352600.1"/>
    <property type="molecule type" value="Genomic_DNA"/>
</dbReference>
<evidence type="ECO:0000256" key="1">
    <source>
        <dbReference type="SAM" id="MobiDB-lite"/>
    </source>
</evidence>
<evidence type="ECO:0000313" key="3">
    <source>
        <dbReference type="Proteomes" id="UP000693970"/>
    </source>
</evidence>
<dbReference type="Proteomes" id="UP000693970">
    <property type="component" value="Unassembled WGS sequence"/>
</dbReference>
<reference evidence="2" key="2">
    <citation type="submission" date="2021-04" db="EMBL/GenBank/DDBJ databases">
        <authorList>
            <person name="Podell S."/>
        </authorList>
    </citation>
    <scope>NUCLEOTIDE SEQUENCE</scope>
    <source>
        <strain evidence="2">Hildebrandi</strain>
    </source>
</reference>
<dbReference type="OrthoDB" id="341482at2759"/>
<keyword evidence="3" id="KW-1185">Reference proteome</keyword>
<comment type="caution">
    <text evidence="2">The sequence shown here is derived from an EMBL/GenBank/DDBJ whole genome shotgun (WGS) entry which is preliminary data.</text>
</comment>
<sequence>MSRFLQIKKGKIVPTNNKRPNTYDYAFRFTICGPSNIVVIVRIEQCRDTFPIGKAGFSDDINKKIQSDQLCHETDPNKKSFFGPNWHVPILNGVYLRQNHDNDSPRFRGYSSHDKEGNLHNWPWTVHPFVATNSELISYENDTPIRELRDKCPDYTTFYQDVGEEEASLFFSRHLDGRYSETAIRNFGYPNNTVLTHNIQNISSNKPYSTEHDTNNETNHSKRPASTAITSPTKRPRNVIQLSQSPPTL</sequence>
<dbReference type="AlphaFoldDB" id="A0A9K3PM75"/>
<organism evidence="2 3">
    <name type="scientific">Nitzschia inconspicua</name>
    <dbReference type="NCBI Taxonomy" id="303405"/>
    <lineage>
        <taxon>Eukaryota</taxon>
        <taxon>Sar</taxon>
        <taxon>Stramenopiles</taxon>
        <taxon>Ochrophyta</taxon>
        <taxon>Bacillariophyta</taxon>
        <taxon>Bacillariophyceae</taxon>
        <taxon>Bacillariophycidae</taxon>
        <taxon>Bacillariales</taxon>
        <taxon>Bacillariaceae</taxon>
        <taxon>Nitzschia</taxon>
    </lineage>
</organism>
<feature type="compositionally biased region" description="Polar residues" evidence="1">
    <location>
        <begin position="240"/>
        <end position="249"/>
    </location>
</feature>
<evidence type="ECO:0000313" key="2">
    <source>
        <dbReference type="EMBL" id="KAG7352600.1"/>
    </source>
</evidence>
<reference evidence="2" key="1">
    <citation type="journal article" date="2021" name="Sci. Rep.">
        <title>Diploid genomic architecture of Nitzschia inconspicua, an elite biomass production diatom.</title>
        <authorList>
            <person name="Oliver A."/>
            <person name="Podell S."/>
            <person name="Pinowska A."/>
            <person name="Traller J.C."/>
            <person name="Smith S.R."/>
            <person name="McClure R."/>
            <person name="Beliaev A."/>
            <person name="Bohutskyi P."/>
            <person name="Hill E.A."/>
            <person name="Rabines A."/>
            <person name="Zheng H."/>
            <person name="Allen L.Z."/>
            <person name="Kuo A."/>
            <person name="Grigoriev I.V."/>
            <person name="Allen A.E."/>
            <person name="Hazlebeck D."/>
            <person name="Allen E.E."/>
        </authorList>
    </citation>
    <scope>NUCLEOTIDE SEQUENCE</scope>
    <source>
        <strain evidence="2">Hildebrandi</strain>
    </source>
</reference>
<name>A0A9K3PM75_9STRA</name>
<accession>A0A9K3PM75</accession>
<proteinExistence type="predicted"/>
<gene>
    <name evidence="2" type="ORF">IV203_008648</name>
</gene>